<organism evidence="3 4">
    <name type="scientific">Syncephalis pseudoplumigaleata</name>
    <dbReference type="NCBI Taxonomy" id="1712513"/>
    <lineage>
        <taxon>Eukaryota</taxon>
        <taxon>Fungi</taxon>
        <taxon>Fungi incertae sedis</taxon>
        <taxon>Zoopagomycota</taxon>
        <taxon>Zoopagomycotina</taxon>
        <taxon>Zoopagomycetes</taxon>
        <taxon>Zoopagales</taxon>
        <taxon>Piptocephalidaceae</taxon>
        <taxon>Syncephalis</taxon>
    </lineage>
</organism>
<name>A0A4P9YWV3_9FUNG</name>
<evidence type="ECO:0000313" key="4">
    <source>
        <dbReference type="Proteomes" id="UP000278143"/>
    </source>
</evidence>
<feature type="region of interest" description="Disordered" evidence="1">
    <location>
        <begin position="81"/>
        <end position="102"/>
    </location>
</feature>
<proteinExistence type="predicted"/>
<dbReference type="Proteomes" id="UP000278143">
    <property type="component" value="Unassembled WGS sequence"/>
</dbReference>
<sequence>MYSHTHDAISSKQVMAYLWLMAIFLLCAGRGFPSYIDALPVPEAVGSILAGTDASIVKVAPPVSKAPPVASTNATNATNATSVAKEAAAPSSSSSSSSSSSTRAANVLNTGTATSGAALIPASLSNGVKTDKMMQMLVPTPLQPIIDPNLSTDPAGVNATREGTRKRAALTKGIPFLIAAGAGVGTGLLVEGALTTTTAGLAAVPGIAVGGMVGGVVFNTTYRVTEKVARKLVNKFGGTQTGPLLAETADYGYNRTADAQQLDAEIAAEKNKTIVQHAKEMVPVMAGGAAGALIGAGVMNKFGPAFKNVFTSNVATKGAATTAGMA</sequence>
<keyword evidence="2" id="KW-0472">Membrane</keyword>
<accession>A0A4P9YWV3</accession>
<evidence type="ECO:0000256" key="2">
    <source>
        <dbReference type="SAM" id="Phobius"/>
    </source>
</evidence>
<dbReference type="OrthoDB" id="10623346at2759"/>
<keyword evidence="2" id="KW-0812">Transmembrane</keyword>
<evidence type="ECO:0000313" key="3">
    <source>
        <dbReference type="EMBL" id="RKP24348.1"/>
    </source>
</evidence>
<feature type="transmembrane region" description="Helical" evidence="2">
    <location>
        <begin position="200"/>
        <end position="222"/>
    </location>
</feature>
<dbReference type="AlphaFoldDB" id="A0A4P9YWV3"/>
<dbReference type="EMBL" id="KZ990285">
    <property type="protein sequence ID" value="RKP24348.1"/>
    <property type="molecule type" value="Genomic_DNA"/>
</dbReference>
<keyword evidence="2" id="KW-1133">Transmembrane helix</keyword>
<evidence type="ECO:0000256" key="1">
    <source>
        <dbReference type="SAM" id="MobiDB-lite"/>
    </source>
</evidence>
<keyword evidence="4" id="KW-1185">Reference proteome</keyword>
<gene>
    <name evidence="3" type="ORF">SYNPS1DRAFT_29885</name>
</gene>
<feature type="transmembrane region" description="Helical" evidence="2">
    <location>
        <begin position="14"/>
        <end position="32"/>
    </location>
</feature>
<feature type="compositionally biased region" description="Low complexity" evidence="1">
    <location>
        <begin position="91"/>
        <end position="101"/>
    </location>
</feature>
<protein>
    <submittedName>
        <fullName evidence="3">Uncharacterized protein</fullName>
    </submittedName>
</protein>
<reference evidence="4" key="1">
    <citation type="journal article" date="2018" name="Nat. Microbiol.">
        <title>Leveraging single-cell genomics to expand the fungal tree of life.</title>
        <authorList>
            <person name="Ahrendt S.R."/>
            <person name="Quandt C.A."/>
            <person name="Ciobanu D."/>
            <person name="Clum A."/>
            <person name="Salamov A."/>
            <person name="Andreopoulos B."/>
            <person name="Cheng J.F."/>
            <person name="Woyke T."/>
            <person name="Pelin A."/>
            <person name="Henrissat B."/>
            <person name="Reynolds N.K."/>
            <person name="Benny G.L."/>
            <person name="Smith M.E."/>
            <person name="James T.Y."/>
            <person name="Grigoriev I.V."/>
        </authorList>
    </citation>
    <scope>NUCLEOTIDE SEQUENCE [LARGE SCALE GENOMIC DNA]</scope>
    <source>
        <strain evidence="4">Benny S71-1</strain>
    </source>
</reference>
<feature type="non-terminal residue" evidence="3">
    <location>
        <position position="326"/>
    </location>
</feature>
<feature type="transmembrane region" description="Helical" evidence="2">
    <location>
        <begin position="174"/>
        <end position="194"/>
    </location>
</feature>